<feature type="compositionally biased region" description="Acidic residues" evidence="1">
    <location>
        <begin position="205"/>
        <end position="220"/>
    </location>
</feature>
<dbReference type="EMBL" id="BTFZ01000002">
    <property type="protein sequence ID" value="GMM34029.1"/>
    <property type="molecule type" value="Genomic_DNA"/>
</dbReference>
<name>A0AAV5QH19_9ASCO</name>
<protein>
    <submittedName>
        <fullName evidence="3">Ribosomal lysine N-methyltransferase</fullName>
    </submittedName>
</protein>
<dbReference type="AlphaFoldDB" id="A0AAV5QH19"/>
<dbReference type="InterPro" id="IPR046341">
    <property type="entry name" value="SET_dom_sf"/>
</dbReference>
<keyword evidence="4" id="KW-1185">Reference proteome</keyword>
<organism evidence="3 4">
    <name type="scientific">Saccharomycopsis crataegensis</name>
    <dbReference type="NCBI Taxonomy" id="43959"/>
    <lineage>
        <taxon>Eukaryota</taxon>
        <taxon>Fungi</taxon>
        <taxon>Dikarya</taxon>
        <taxon>Ascomycota</taxon>
        <taxon>Saccharomycotina</taxon>
        <taxon>Saccharomycetes</taxon>
        <taxon>Saccharomycopsidaceae</taxon>
        <taxon>Saccharomycopsis</taxon>
    </lineage>
</organism>
<dbReference type="SUPFAM" id="SSF82199">
    <property type="entry name" value="SET domain"/>
    <property type="match status" value="1"/>
</dbReference>
<dbReference type="GO" id="GO:0032259">
    <property type="term" value="P:methylation"/>
    <property type="evidence" value="ECO:0007669"/>
    <property type="project" value="UniProtKB-KW"/>
</dbReference>
<feature type="compositionally biased region" description="Acidic residues" evidence="1">
    <location>
        <begin position="333"/>
        <end position="357"/>
    </location>
</feature>
<dbReference type="InterPro" id="IPR050600">
    <property type="entry name" value="SETD3_SETD6_MTase"/>
</dbReference>
<feature type="domain" description="SET" evidence="2">
    <location>
        <begin position="27"/>
        <end position="270"/>
    </location>
</feature>
<gene>
    <name evidence="3" type="ORF">DASC09_013540</name>
</gene>
<dbReference type="FunFam" id="3.90.1410.10:FF:000007">
    <property type="entry name" value="Ribosomal lysine N-methyltransferase 4"/>
    <property type="match status" value="1"/>
</dbReference>
<comment type="caution">
    <text evidence="3">The sequence shown here is derived from an EMBL/GenBank/DDBJ whole genome shotgun (WGS) entry which is preliminary data.</text>
</comment>
<dbReference type="GeneID" id="90072008"/>
<evidence type="ECO:0000313" key="4">
    <source>
        <dbReference type="Proteomes" id="UP001360560"/>
    </source>
</evidence>
<evidence type="ECO:0000259" key="2">
    <source>
        <dbReference type="PROSITE" id="PS50280"/>
    </source>
</evidence>
<evidence type="ECO:0000256" key="1">
    <source>
        <dbReference type="SAM" id="MobiDB-lite"/>
    </source>
</evidence>
<accession>A0AAV5QH19</accession>
<evidence type="ECO:0000313" key="3">
    <source>
        <dbReference type="EMBL" id="GMM34029.1"/>
    </source>
</evidence>
<dbReference type="RefSeq" id="XP_064851029.1">
    <property type="nucleotide sequence ID" value="XM_064994957.1"/>
</dbReference>
<dbReference type="Proteomes" id="UP001360560">
    <property type="component" value="Unassembled WGS sequence"/>
</dbReference>
<dbReference type="GO" id="GO:0005634">
    <property type="term" value="C:nucleus"/>
    <property type="evidence" value="ECO:0007669"/>
    <property type="project" value="UniProtKB-SubCell"/>
</dbReference>
<dbReference type="PROSITE" id="PS50280">
    <property type="entry name" value="SET"/>
    <property type="match status" value="1"/>
</dbReference>
<dbReference type="PANTHER" id="PTHR13271">
    <property type="entry name" value="UNCHARACTERIZED PUTATIVE METHYLTRANSFERASE"/>
    <property type="match status" value="1"/>
</dbReference>
<dbReference type="InterPro" id="IPR001214">
    <property type="entry name" value="SET_dom"/>
</dbReference>
<proteinExistence type="predicted"/>
<reference evidence="3 4" key="1">
    <citation type="journal article" date="2023" name="Elife">
        <title>Identification of key yeast species and microbe-microbe interactions impacting larval growth of Drosophila in the wild.</title>
        <authorList>
            <person name="Mure A."/>
            <person name="Sugiura Y."/>
            <person name="Maeda R."/>
            <person name="Honda K."/>
            <person name="Sakurai N."/>
            <person name="Takahashi Y."/>
            <person name="Watada M."/>
            <person name="Katoh T."/>
            <person name="Gotoh A."/>
            <person name="Gotoh Y."/>
            <person name="Taniguchi I."/>
            <person name="Nakamura K."/>
            <person name="Hayashi T."/>
            <person name="Katayama T."/>
            <person name="Uemura T."/>
            <person name="Hattori Y."/>
        </authorList>
    </citation>
    <scope>NUCLEOTIDE SEQUENCE [LARGE SCALE GENOMIC DNA]</scope>
    <source>
        <strain evidence="3 4">SC-9</strain>
    </source>
</reference>
<dbReference type="Gene3D" id="3.90.1410.10">
    <property type="entry name" value="set domain protein methyltransferase, domain 1"/>
    <property type="match status" value="1"/>
</dbReference>
<dbReference type="PANTHER" id="PTHR13271:SF34">
    <property type="entry name" value="N-LYSINE METHYLTRANSFERASE SETD6"/>
    <property type="match status" value="1"/>
</dbReference>
<dbReference type="GO" id="GO:0016279">
    <property type="term" value="F:protein-lysine N-methyltransferase activity"/>
    <property type="evidence" value="ECO:0007669"/>
    <property type="project" value="UniProtKB-UniRule"/>
</dbReference>
<sequence>MTVESDFSSKTQGFIECLTNNGVTISSKIEIADLRSQHQGRGIIAVEDIKTGDALFTLPKDSILNYETCEAFMKLDEGKANEVLEQYSQWEVLILCIFYELSIKKKDSKFYGYFQVLPEKFDNLMFWNDEELAELKPSFIVGRIGKQESEEMYANLRDSGLKDLGLETYVEEFTISNFHRIASLIQSYSFDVEKALYNENKDKGENEDEDEDEDEEDVEEEPIKAMVCLADTLNADTNLVNANLTYENGSLVMKAIKNISKGKQVYNTYGEHPNAEILRRYGYVEWKASKYDFGEVALDNLKKVFIENYGVSREVIEEILKIISKDEEFNENFVDEVQQDDETEEEKEESDEEDDDNKNEIINEVYECYIDGGISPEFYFIIQILTSVLSVENDEIYKMKYTQLANLEEKNKFIKRFTKKILQLINANKITVAAEKNYQDILDSRLSEYPAMIVGTSSKLDVPKEFSRKEMAHCVLRCEINSIRRCKTYFTDKKFTAVPDEKLLRNLMKKYIEFEGGDKKRRKTKK</sequence>
<feature type="region of interest" description="Disordered" evidence="1">
    <location>
        <begin position="199"/>
        <end position="220"/>
    </location>
</feature>
<dbReference type="Pfam" id="PF00856">
    <property type="entry name" value="SET"/>
    <property type="match status" value="1"/>
</dbReference>
<feature type="region of interest" description="Disordered" evidence="1">
    <location>
        <begin position="333"/>
        <end position="358"/>
    </location>
</feature>